<dbReference type="SUPFAM" id="SSF88659">
    <property type="entry name" value="Sigma3 and sigma4 domains of RNA polymerase sigma factors"/>
    <property type="match status" value="1"/>
</dbReference>
<evidence type="ECO:0000313" key="10">
    <source>
        <dbReference type="EMBL" id="GGR15667.1"/>
    </source>
</evidence>
<dbReference type="InterPro" id="IPR014284">
    <property type="entry name" value="RNA_pol_sigma-70_dom"/>
</dbReference>
<feature type="domain" description="RNA polymerase sigma factor 70 region 4 type 2" evidence="8">
    <location>
        <begin position="150"/>
        <end position="199"/>
    </location>
</feature>
<dbReference type="InterPro" id="IPR013324">
    <property type="entry name" value="RNA_pol_sigma_r3/r4-like"/>
</dbReference>
<evidence type="ECO:0000259" key="7">
    <source>
        <dbReference type="Pfam" id="PF04542"/>
    </source>
</evidence>
<evidence type="ECO:0000256" key="4">
    <source>
        <dbReference type="ARBA" id="ARBA00023163"/>
    </source>
</evidence>
<dbReference type="PANTHER" id="PTHR47756">
    <property type="entry name" value="BLL6612 PROTEIN-RELATED"/>
    <property type="match status" value="1"/>
</dbReference>
<sequence>MSHETEERRIDEESVRRSGAPGEVSAPAPAVDPALVAERVAAVWRIESPRIVGALTRFVGDFAQAEDLAQEALAEALEQWPAEGVPRNPGAWLTAVAKRRAIDGWRRRERYEERVAAIAHDLEAERAAEAEAPPYDPDRIDDDVLRLVFVACHPVLSREARVALTLRVVGGLTSEEVARMFLVPVATVQQRVVRAKKTLAEAGVAFEVPPRAELPERLDAVLGVLYLIFTEGHAASGGEDWMRPELSREALRLARIVAALLPREPEAQGLVALMELAAARFPARTDAEGNAVLLADQDRSRWDLGAIARGRAALERADAIGRGRGPYALQAAIALEHDRAASVEDTDWAAIVAVYDALAELSGSPVVALNRAVAVSMADGPAAALELVDALAGEPRLALSHLLPSVRGELLARLGRDEEARAEFELAAERTQNARERAVLLAKASGRG</sequence>
<dbReference type="AlphaFoldDB" id="A0A918CBT4"/>
<keyword evidence="2 5" id="KW-0805">Transcription regulation</keyword>
<evidence type="ECO:0000259" key="9">
    <source>
        <dbReference type="Pfam" id="PF20239"/>
    </source>
</evidence>
<keyword evidence="11" id="KW-1185">Reference proteome</keyword>
<reference evidence="10" key="1">
    <citation type="journal article" date="2014" name="Int. J. Syst. Evol. Microbiol.">
        <title>Complete genome sequence of Corynebacterium casei LMG S-19264T (=DSM 44701T), isolated from a smear-ripened cheese.</title>
        <authorList>
            <consortium name="US DOE Joint Genome Institute (JGI-PGF)"/>
            <person name="Walter F."/>
            <person name="Albersmeier A."/>
            <person name="Kalinowski J."/>
            <person name="Ruckert C."/>
        </authorList>
    </citation>
    <scope>NUCLEOTIDE SEQUENCE</scope>
    <source>
        <strain evidence="10">JCM 3346</strain>
    </source>
</reference>
<evidence type="ECO:0000313" key="11">
    <source>
        <dbReference type="Proteomes" id="UP000610303"/>
    </source>
</evidence>
<feature type="domain" description="DUF6596" evidence="9">
    <location>
        <begin position="217"/>
        <end position="317"/>
    </location>
</feature>
<feature type="region of interest" description="Disordered" evidence="6">
    <location>
        <begin position="1"/>
        <end position="28"/>
    </location>
</feature>
<reference evidence="10" key="2">
    <citation type="submission" date="2020-09" db="EMBL/GenBank/DDBJ databases">
        <authorList>
            <person name="Sun Q."/>
            <person name="Ohkuma M."/>
        </authorList>
    </citation>
    <scope>NUCLEOTIDE SEQUENCE</scope>
    <source>
        <strain evidence="10">JCM 3346</strain>
    </source>
</reference>
<accession>A0A918CBT4</accession>
<evidence type="ECO:0000256" key="1">
    <source>
        <dbReference type="ARBA" id="ARBA00010641"/>
    </source>
</evidence>
<dbReference type="SUPFAM" id="SSF88946">
    <property type="entry name" value="Sigma2 domain of RNA polymerase sigma factors"/>
    <property type="match status" value="1"/>
</dbReference>
<dbReference type="InterPro" id="IPR046531">
    <property type="entry name" value="DUF6596"/>
</dbReference>
<evidence type="ECO:0000259" key="8">
    <source>
        <dbReference type="Pfam" id="PF08281"/>
    </source>
</evidence>
<dbReference type="Pfam" id="PF20239">
    <property type="entry name" value="DUF6596"/>
    <property type="match status" value="1"/>
</dbReference>
<dbReference type="Gene3D" id="1.10.10.10">
    <property type="entry name" value="Winged helix-like DNA-binding domain superfamily/Winged helix DNA-binding domain"/>
    <property type="match status" value="1"/>
</dbReference>
<keyword evidence="3 5" id="KW-0731">Sigma factor</keyword>
<gene>
    <name evidence="10" type="ORF">GCM10010196_05490</name>
</gene>
<feature type="domain" description="RNA polymerase sigma-70 region 2" evidence="7">
    <location>
        <begin position="48"/>
        <end position="110"/>
    </location>
</feature>
<protein>
    <recommendedName>
        <fullName evidence="5">RNA polymerase sigma factor</fullName>
    </recommendedName>
</protein>
<comment type="similarity">
    <text evidence="1 5">Belongs to the sigma-70 factor family. ECF subfamily.</text>
</comment>
<dbReference type="Gene3D" id="1.10.1740.10">
    <property type="match status" value="1"/>
</dbReference>
<keyword evidence="4 5" id="KW-0804">Transcription</keyword>
<evidence type="ECO:0000256" key="2">
    <source>
        <dbReference type="ARBA" id="ARBA00023015"/>
    </source>
</evidence>
<dbReference type="PROSITE" id="PS01063">
    <property type="entry name" value="SIGMA70_ECF"/>
    <property type="match status" value="1"/>
</dbReference>
<keyword evidence="5" id="KW-0238">DNA-binding</keyword>
<dbReference type="GO" id="GO:0003677">
    <property type="term" value="F:DNA binding"/>
    <property type="evidence" value="ECO:0007669"/>
    <property type="project" value="UniProtKB-KW"/>
</dbReference>
<dbReference type="PANTHER" id="PTHR47756:SF2">
    <property type="entry name" value="BLL6612 PROTEIN"/>
    <property type="match status" value="1"/>
</dbReference>
<dbReference type="NCBIfam" id="TIGR02937">
    <property type="entry name" value="sigma70-ECF"/>
    <property type="match status" value="1"/>
</dbReference>
<evidence type="ECO:0000256" key="6">
    <source>
        <dbReference type="SAM" id="MobiDB-lite"/>
    </source>
</evidence>
<comment type="caution">
    <text evidence="10">The sequence shown here is derived from an EMBL/GenBank/DDBJ whole genome shotgun (WGS) entry which is preliminary data.</text>
</comment>
<dbReference type="InterPro" id="IPR013325">
    <property type="entry name" value="RNA_pol_sigma_r2"/>
</dbReference>
<dbReference type="InterPro" id="IPR007627">
    <property type="entry name" value="RNA_pol_sigma70_r2"/>
</dbReference>
<feature type="compositionally biased region" description="Basic and acidic residues" evidence="6">
    <location>
        <begin position="1"/>
        <end position="16"/>
    </location>
</feature>
<dbReference type="InterPro" id="IPR036388">
    <property type="entry name" value="WH-like_DNA-bd_sf"/>
</dbReference>
<dbReference type="GO" id="GO:0006950">
    <property type="term" value="P:response to stress"/>
    <property type="evidence" value="ECO:0007669"/>
    <property type="project" value="UniProtKB-ARBA"/>
</dbReference>
<evidence type="ECO:0000256" key="5">
    <source>
        <dbReference type="RuleBase" id="RU000716"/>
    </source>
</evidence>
<proteinExistence type="inferred from homology"/>
<dbReference type="GO" id="GO:0016987">
    <property type="term" value="F:sigma factor activity"/>
    <property type="evidence" value="ECO:0007669"/>
    <property type="project" value="UniProtKB-KW"/>
</dbReference>
<name>A0A918CBT4_AGRME</name>
<dbReference type="GO" id="GO:0006352">
    <property type="term" value="P:DNA-templated transcription initiation"/>
    <property type="evidence" value="ECO:0007669"/>
    <property type="project" value="InterPro"/>
</dbReference>
<dbReference type="Proteomes" id="UP000610303">
    <property type="component" value="Unassembled WGS sequence"/>
</dbReference>
<organism evidence="10 11">
    <name type="scientific">Agromyces mediolanus</name>
    <name type="common">Corynebacterium mediolanum</name>
    <dbReference type="NCBI Taxonomy" id="41986"/>
    <lineage>
        <taxon>Bacteria</taxon>
        <taxon>Bacillati</taxon>
        <taxon>Actinomycetota</taxon>
        <taxon>Actinomycetes</taxon>
        <taxon>Micrococcales</taxon>
        <taxon>Microbacteriaceae</taxon>
        <taxon>Agromyces</taxon>
    </lineage>
</organism>
<dbReference type="EMBL" id="BMRJ01000001">
    <property type="protein sequence ID" value="GGR15667.1"/>
    <property type="molecule type" value="Genomic_DNA"/>
</dbReference>
<dbReference type="InterPro" id="IPR000838">
    <property type="entry name" value="RNA_pol_sigma70_ECF_CS"/>
</dbReference>
<dbReference type="Pfam" id="PF08281">
    <property type="entry name" value="Sigma70_r4_2"/>
    <property type="match status" value="1"/>
</dbReference>
<dbReference type="Pfam" id="PF04542">
    <property type="entry name" value="Sigma70_r2"/>
    <property type="match status" value="1"/>
</dbReference>
<dbReference type="InterPro" id="IPR013249">
    <property type="entry name" value="RNA_pol_sigma70_r4_t2"/>
</dbReference>
<evidence type="ECO:0000256" key="3">
    <source>
        <dbReference type="ARBA" id="ARBA00023082"/>
    </source>
</evidence>